<dbReference type="EMBL" id="CAJNJA010008837">
    <property type="protein sequence ID" value="CAE7240889.1"/>
    <property type="molecule type" value="Genomic_DNA"/>
</dbReference>
<name>A0A812L6A7_9DINO</name>
<organism evidence="1 2">
    <name type="scientific">Symbiodinium necroappetens</name>
    <dbReference type="NCBI Taxonomy" id="1628268"/>
    <lineage>
        <taxon>Eukaryota</taxon>
        <taxon>Sar</taxon>
        <taxon>Alveolata</taxon>
        <taxon>Dinophyceae</taxon>
        <taxon>Suessiales</taxon>
        <taxon>Symbiodiniaceae</taxon>
        <taxon>Symbiodinium</taxon>
    </lineage>
</organism>
<keyword evidence="2" id="KW-1185">Reference proteome</keyword>
<reference evidence="1" key="1">
    <citation type="submission" date="2021-02" db="EMBL/GenBank/DDBJ databases">
        <authorList>
            <person name="Dougan E. K."/>
            <person name="Rhodes N."/>
            <person name="Thang M."/>
            <person name="Chan C."/>
        </authorList>
    </citation>
    <scope>NUCLEOTIDE SEQUENCE</scope>
</reference>
<evidence type="ECO:0000313" key="1">
    <source>
        <dbReference type="EMBL" id="CAE7240889.1"/>
    </source>
</evidence>
<dbReference type="AlphaFoldDB" id="A0A812L6A7"/>
<dbReference type="Proteomes" id="UP000601435">
    <property type="component" value="Unassembled WGS sequence"/>
</dbReference>
<comment type="caution">
    <text evidence="1">The sequence shown here is derived from an EMBL/GenBank/DDBJ whole genome shotgun (WGS) entry which is preliminary data.</text>
</comment>
<proteinExistence type="predicted"/>
<sequence>MQSPEEVFSAGRRFRSRSPLCGSLARETRKTSSAIHGASLSSVQYRAFVRALRLPVDAPCCRSNHYETACRWIHTGPGSSLRFKFFYHSILWEGDEVDELSSTAGVWIPVQVSRDYLLREPDSSLEEPLWVQYAHKAGGELAELAKEQGAELSRSAIGRRRPSMHLRFGLLP</sequence>
<dbReference type="OrthoDB" id="416549at2759"/>
<evidence type="ECO:0000313" key="2">
    <source>
        <dbReference type="Proteomes" id="UP000601435"/>
    </source>
</evidence>
<accession>A0A812L6A7</accession>
<protein>
    <submittedName>
        <fullName evidence="1">Uncharacterized protein</fullName>
    </submittedName>
</protein>
<gene>
    <name evidence="1" type="ORF">SNEC2469_LOCUS4339</name>
</gene>